<name>A0ABU2FLG2_9EURY</name>
<dbReference type="InterPro" id="IPR036412">
    <property type="entry name" value="HAD-like_sf"/>
</dbReference>
<reference evidence="5 6" key="1">
    <citation type="submission" date="2022-06" db="EMBL/GenBank/DDBJ databases">
        <title>Halomicroarcula sp. a new haloarchaeum isolate from saline soil.</title>
        <authorList>
            <person name="Strakova D."/>
            <person name="Galisteo C."/>
            <person name="Sanchez-Porro C."/>
            <person name="Ventosa A."/>
        </authorList>
    </citation>
    <scope>NUCLEOTIDE SEQUENCE [LARGE SCALE GENOMIC DNA]</scope>
    <source>
        <strain evidence="5 6">S3CR25-11</strain>
    </source>
</reference>
<dbReference type="Pfam" id="PF00702">
    <property type="entry name" value="Hydrolase"/>
    <property type="match status" value="1"/>
</dbReference>
<evidence type="ECO:0000256" key="3">
    <source>
        <dbReference type="ARBA" id="ARBA00022801"/>
    </source>
</evidence>
<sequence>MRRSSLRAVCFDLDGTLFDDRQYARAGLISAAAELQRRTGVDLTAEFLRAYFRNGHREATFDVVLSAAGLADDHVPALVRAYHDNEASLVPYPDAAETLERLGRDYAIGVVTGGTNGREKLSRLGLDDYVDEVVVTAEREDSKRSPGPFVEIAERLRVTHESTVFVGDRPPLDFPQPNQLGMLTVRLMRGRYADTIARNAAAPDAAVESLSALPAVVSRFDGRPEQL</sequence>
<evidence type="ECO:0000256" key="4">
    <source>
        <dbReference type="ARBA" id="ARBA00022842"/>
    </source>
</evidence>
<evidence type="ECO:0000256" key="1">
    <source>
        <dbReference type="ARBA" id="ARBA00001946"/>
    </source>
</evidence>
<dbReference type="Proteomes" id="UP001268864">
    <property type="component" value="Unassembled WGS sequence"/>
</dbReference>
<dbReference type="RefSeq" id="WP_310899428.1">
    <property type="nucleotide sequence ID" value="NZ_JAMQOS010000001.1"/>
</dbReference>
<evidence type="ECO:0000256" key="2">
    <source>
        <dbReference type="ARBA" id="ARBA00007958"/>
    </source>
</evidence>
<dbReference type="GO" id="GO:0016787">
    <property type="term" value="F:hydrolase activity"/>
    <property type="evidence" value="ECO:0007669"/>
    <property type="project" value="UniProtKB-KW"/>
</dbReference>
<evidence type="ECO:0000313" key="5">
    <source>
        <dbReference type="EMBL" id="MDS0281594.1"/>
    </source>
</evidence>
<protein>
    <submittedName>
        <fullName evidence="5">HAD family hydrolase</fullName>
    </submittedName>
</protein>
<dbReference type="Gene3D" id="1.10.150.520">
    <property type="match status" value="1"/>
</dbReference>
<dbReference type="InterPro" id="IPR006439">
    <property type="entry name" value="HAD-SF_hydro_IA"/>
</dbReference>
<dbReference type="EMBL" id="JAMQOS010000001">
    <property type="protein sequence ID" value="MDS0281594.1"/>
    <property type="molecule type" value="Genomic_DNA"/>
</dbReference>
<comment type="similarity">
    <text evidence="2">Belongs to the HAD-like hydrolase superfamily.</text>
</comment>
<dbReference type="SFLD" id="SFLDS00003">
    <property type="entry name" value="Haloacid_Dehalogenase"/>
    <property type="match status" value="1"/>
</dbReference>
<comment type="cofactor">
    <cofactor evidence="1">
        <name>Mg(2+)</name>
        <dbReference type="ChEBI" id="CHEBI:18420"/>
    </cofactor>
</comment>
<dbReference type="InterPro" id="IPR051400">
    <property type="entry name" value="HAD-like_hydrolase"/>
</dbReference>
<comment type="caution">
    <text evidence="5">The sequence shown here is derived from an EMBL/GenBank/DDBJ whole genome shotgun (WGS) entry which is preliminary data.</text>
</comment>
<dbReference type="NCBIfam" id="TIGR01549">
    <property type="entry name" value="HAD-SF-IA-v1"/>
    <property type="match status" value="1"/>
</dbReference>
<evidence type="ECO:0000313" key="6">
    <source>
        <dbReference type="Proteomes" id="UP001268864"/>
    </source>
</evidence>
<gene>
    <name evidence="5" type="ORF">NDI86_05615</name>
</gene>
<dbReference type="SFLD" id="SFLDG01129">
    <property type="entry name" value="C1.5:_HAD__Beta-PGM__Phosphata"/>
    <property type="match status" value="1"/>
</dbReference>
<keyword evidence="3 5" id="KW-0378">Hydrolase</keyword>
<keyword evidence="6" id="KW-1185">Reference proteome</keyword>
<dbReference type="InterPro" id="IPR023214">
    <property type="entry name" value="HAD_sf"/>
</dbReference>
<dbReference type="PANTHER" id="PTHR46470">
    <property type="entry name" value="N-ACYLNEURAMINATE-9-PHOSPHATASE"/>
    <property type="match status" value="1"/>
</dbReference>
<dbReference type="Gene3D" id="3.40.50.1000">
    <property type="entry name" value="HAD superfamily/HAD-like"/>
    <property type="match status" value="1"/>
</dbReference>
<organism evidence="5 6">
    <name type="scientific">Haloarcula onubensis</name>
    <dbReference type="NCBI Taxonomy" id="2950539"/>
    <lineage>
        <taxon>Archaea</taxon>
        <taxon>Methanobacteriati</taxon>
        <taxon>Methanobacteriota</taxon>
        <taxon>Stenosarchaea group</taxon>
        <taxon>Halobacteria</taxon>
        <taxon>Halobacteriales</taxon>
        <taxon>Haloarculaceae</taxon>
        <taxon>Haloarcula</taxon>
    </lineage>
</organism>
<keyword evidence="4" id="KW-0460">Magnesium</keyword>
<proteinExistence type="inferred from homology"/>
<dbReference type="SUPFAM" id="SSF56784">
    <property type="entry name" value="HAD-like"/>
    <property type="match status" value="1"/>
</dbReference>
<accession>A0ABU2FLG2</accession>